<dbReference type="Pfam" id="PF13304">
    <property type="entry name" value="AAA_21"/>
    <property type="match status" value="1"/>
</dbReference>
<proteinExistence type="predicted"/>
<dbReference type="InterPro" id="IPR003959">
    <property type="entry name" value="ATPase_AAA_core"/>
</dbReference>
<evidence type="ECO:0000313" key="3">
    <source>
        <dbReference type="Proteomes" id="UP001380365"/>
    </source>
</evidence>
<dbReference type="Proteomes" id="UP001380365">
    <property type="component" value="Unassembled WGS sequence"/>
</dbReference>
<dbReference type="Gene3D" id="3.40.50.300">
    <property type="entry name" value="P-loop containing nucleotide triphosphate hydrolases"/>
    <property type="match status" value="1"/>
</dbReference>
<dbReference type="RefSeq" id="WP_132883009.1">
    <property type="nucleotide sequence ID" value="NZ_JBBGZA010000001.1"/>
</dbReference>
<gene>
    <name evidence="2" type="ORF">WH159_15945</name>
</gene>
<evidence type="ECO:0000313" key="2">
    <source>
        <dbReference type="EMBL" id="MEJ5096022.1"/>
    </source>
</evidence>
<protein>
    <submittedName>
        <fullName evidence="2">AAA family ATPase</fullName>
    </submittedName>
</protein>
<dbReference type="EMBL" id="JBBGZA010000001">
    <property type="protein sequence ID" value="MEJ5096022.1"/>
    <property type="molecule type" value="Genomic_DNA"/>
</dbReference>
<dbReference type="PANTHER" id="PTHR43581:SF2">
    <property type="entry name" value="EXCINUCLEASE ATPASE SUBUNIT"/>
    <property type="match status" value="1"/>
</dbReference>
<comment type="caution">
    <text evidence="2">The sequence shown here is derived from an EMBL/GenBank/DDBJ whole genome shotgun (WGS) entry which is preliminary data.</text>
</comment>
<keyword evidence="3" id="KW-1185">Reference proteome</keyword>
<dbReference type="InterPro" id="IPR051396">
    <property type="entry name" value="Bact_Antivir_Def_Nuclease"/>
</dbReference>
<evidence type="ECO:0000259" key="1">
    <source>
        <dbReference type="Pfam" id="PF13304"/>
    </source>
</evidence>
<name>A0ABU8Q919_9SPHN</name>
<dbReference type="SUPFAM" id="SSF52540">
    <property type="entry name" value="P-loop containing nucleoside triphosphate hydrolases"/>
    <property type="match status" value="1"/>
</dbReference>
<sequence>MQTELGFTRRAYEIDAEVTALNLGEILYLPTYRRIEKDIKSIFPDIESRIRTRIEEGHMAPRAGAGFKEIAGFGMGDIQQIVDGYTSDIRDYRRLASETASQEYIRDIVTGKIKKYSLSNLRRMPDDDFEEFKNSLDDKLFTSADRESFRKRIDDLRKRQSGQPTAESRFLGMFVEKLLAAHMLVKDREHPLRLFVDLVSSYLKPGKRALLNGHQIVIRSYADDDMDVPLDKLSSGEKQIVSIFAYLLLSGQRDFILMIDEPELSLSVPWQKRFLPDLIRTESCAHIVSVTHSPFVFDNNLRSSVVDVRRLRVAADD</sequence>
<accession>A0ABU8Q919</accession>
<feature type="domain" description="ATPase AAA-type core" evidence="1">
    <location>
        <begin position="90"/>
        <end position="298"/>
    </location>
</feature>
<reference evidence="2 3" key="1">
    <citation type="submission" date="2023-12" db="EMBL/GenBank/DDBJ databases">
        <title>Gut-associated functions are favored during microbiome assembly across C. elegans life.</title>
        <authorList>
            <person name="Zimmermann J."/>
        </authorList>
    </citation>
    <scope>NUCLEOTIDE SEQUENCE [LARGE SCALE GENOMIC DNA]</scope>
    <source>
        <strain evidence="2 3">JUb134</strain>
    </source>
</reference>
<dbReference type="PANTHER" id="PTHR43581">
    <property type="entry name" value="ATP/GTP PHOSPHATASE"/>
    <property type="match status" value="1"/>
</dbReference>
<dbReference type="InterPro" id="IPR027417">
    <property type="entry name" value="P-loop_NTPase"/>
</dbReference>
<organism evidence="2 3">
    <name type="scientific">Sphingomonas molluscorum</name>
    <dbReference type="NCBI Taxonomy" id="418184"/>
    <lineage>
        <taxon>Bacteria</taxon>
        <taxon>Pseudomonadati</taxon>
        <taxon>Pseudomonadota</taxon>
        <taxon>Alphaproteobacteria</taxon>
        <taxon>Sphingomonadales</taxon>
        <taxon>Sphingomonadaceae</taxon>
        <taxon>Sphingomonas</taxon>
    </lineage>
</organism>